<evidence type="ECO:0008006" key="4">
    <source>
        <dbReference type="Google" id="ProtNLM"/>
    </source>
</evidence>
<dbReference type="Proteomes" id="UP000775213">
    <property type="component" value="Unassembled WGS sequence"/>
</dbReference>
<evidence type="ECO:0000256" key="1">
    <source>
        <dbReference type="SAM" id="MobiDB-lite"/>
    </source>
</evidence>
<dbReference type="AlphaFoldDB" id="A0AAV7H023"/>
<organism evidence="2 3">
    <name type="scientific">Dendrobium chrysotoxum</name>
    <name type="common">Orchid</name>
    <dbReference type="NCBI Taxonomy" id="161865"/>
    <lineage>
        <taxon>Eukaryota</taxon>
        <taxon>Viridiplantae</taxon>
        <taxon>Streptophyta</taxon>
        <taxon>Embryophyta</taxon>
        <taxon>Tracheophyta</taxon>
        <taxon>Spermatophyta</taxon>
        <taxon>Magnoliopsida</taxon>
        <taxon>Liliopsida</taxon>
        <taxon>Asparagales</taxon>
        <taxon>Orchidaceae</taxon>
        <taxon>Epidendroideae</taxon>
        <taxon>Malaxideae</taxon>
        <taxon>Dendrobiinae</taxon>
        <taxon>Dendrobium</taxon>
    </lineage>
</organism>
<keyword evidence="3" id="KW-1185">Reference proteome</keyword>
<gene>
    <name evidence="2" type="ORF">IEQ34_008868</name>
</gene>
<evidence type="ECO:0000313" key="2">
    <source>
        <dbReference type="EMBL" id="KAH0461293.1"/>
    </source>
</evidence>
<accession>A0AAV7H023</accession>
<name>A0AAV7H023_DENCH</name>
<reference evidence="2 3" key="1">
    <citation type="journal article" date="2021" name="Hortic Res">
        <title>Chromosome-scale assembly of the Dendrobium chrysotoxum genome enhances the understanding of orchid evolution.</title>
        <authorList>
            <person name="Zhang Y."/>
            <person name="Zhang G.Q."/>
            <person name="Zhang D."/>
            <person name="Liu X.D."/>
            <person name="Xu X.Y."/>
            <person name="Sun W.H."/>
            <person name="Yu X."/>
            <person name="Zhu X."/>
            <person name="Wang Z.W."/>
            <person name="Zhao X."/>
            <person name="Zhong W.Y."/>
            <person name="Chen H."/>
            <person name="Yin W.L."/>
            <person name="Huang T."/>
            <person name="Niu S.C."/>
            <person name="Liu Z.J."/>
        </authorList>
    </citation>
    <scope>NUCLEOTIDE SEQUENCE [LARGE SCALE GENOMIC DNA]</scope>
    <source>
        <strain evidence="2">Lindl</strain>
    </source>
</reference>
<proteinExistence type="predicted"/>
<evidence type="ECO:0000313" key="3">
    <source>
        <dbReference type="Proteomes" id="UP000775213"/>
    </source>
</evidence>
<feature type="region of interest" description="Disordered" evidence="1">
    <location>
        <begin position="62"/>
        <end position="114"/>
    </location>
</feature>
<comment type="caution">
    <text evidence="2">The sequence shown here is derived from an EMBL/GenBank/DDBJ whole genome shotgun (WGS) entry which is preliminary data.</text>
</comment>
<dbReference type="EMBL" id="JAGFBR010000009">
    <property type="protein sequence ID" value="KAH0461293.1"/>
    <property type="molecule type" value="Genomic_DNA"/>
</dbReference>
<sequence length="166" mass="18703">MDFKEDDRIAEEGDLIWECGPSDNASKLQWLLKENSFTNTEVQEGFYDKNCPSANVDVFSTNNIHQMPSQNLGASSKQSKWKSNPDSSILSGPTSSQKNPSVSSSHNPVLGTCSQQLSSGEQSLVINELVNSFKINREIFAEKRGNAMQRYKEKRQTRRRAVRFPL</sequence>
<protein>
    <recommendedName>
        <fullName evidence="4">CCT domain-containing protein</fullName>
    </recommendedName>
</protein>